<comment type="caution">
    <text evidence="1">The sequence shown here is derived from an EMBL/GenBank/DDBJ whole genome shotgun (WGS) entry which is preliminary data.</text>
</comment>
<reference evidence="1" key="1">
    <citation type="submission" date="2022-06" db="EMBL/GenBank/DDBJ databases">
        <title>Aeoliella straminimaris, a novel planctomycete from sediments.</title>
        <authorList>
            <person name="Vitorino I.R."/>
            <person name="Lage O.M."/>
        </authorList>
    </citation>
    <scope>NUCLEOTIDE SEQUENCE</scope>
    <source>
        <strain evidence="1">ICT_H6.2</strain>
    </source>
</reference>
<sequence length="130" mass="14312">MFRNLAFAALVLALLAYLLASVANLAIVATLLPLGMVLLAEQRLSLGKLARQEGLNPTTVWRWSTRGVRGVKLETMNIGARRFTTQEAYERFVERSTAVANGTPIPQRTAKQKESAIDRAEAELEKELAS</sequence>
<dbReference type="Proteomes" id="UP001155241">
    <property type="component" value="Unassembled WGS sequence"/>
</dbReference>
<protein>
    <submittedName>
        <fullName evidence="1">DUF1580 domain-containing protein</fullName>
    </submittedName>
</protein>
<keyword evidence="2" id="KW-1185">Reference proteome</keyword>
<dbReference type="InterPro" id="IPR011474">
    <property type="entry name" value="DUF1580"/>
</dbReference>
<evidence type="ECO:0000313" key="2">
    <source>
        <dbReference type="Proteomes" id="UP001155241"/>
    </source>
</evidence>
<organism evidence="1 2">
    <name type="scientific">Aeoliella straminimaris</name>
    <dbReference type="NCBI Taxonomy" id="2954799"/>
    <lineage>
        <taxon>Bacteria</taxon>
        <taxon>Pseudomonadati</taxon>
        <taxon>Planctomycetota</taxon>
        <taxon>Planctomycetia</taxon>
        <taxon>Pirellulales</taxon>
        <taxon>Lacipirellulaceae</taxon>
        <taxon>Aeoliella</taxon>
    </lineage>
</organism>
<dbReference type="RefSeq" id="WP_252851429.1">
    <property type="nucleotide sequence ID" value="NZ_JAMXLR010000023.1"/>
</dbReference>
<evidence type="ECO:0000313" key="1">
    <source>
        <dbReference type="EMBL" id="MCO6043323.1"/>
    </source>
</evidence>
<dbReference type="AlphaFoldDB" id="A0A9X2F7X4"/>
<gene>
    <name evidence="1" type="ORF">NG895_05335</name>
</gene>
<name>A0A9X2F7X4_9BACT</name>
<accession>A0A9X2F7X4</accession>
<proteinExistence type="predicted"/>
<dbReference type="EMBL" id="JAMXLR010000023">
    <property type="protein sequence ID" value="MCO6043323.1"/>
    <property type="molecule type" value="Genomic_DNA"/>
</dbReference>
<dbReference type="Pfam" id="PF07618">
    <property type="entry name" value="DUF1580"/>
    <property type="match status" value="1"/>
</dbReference>